<reference evidence="5" key="1">
    <citation type="submission" date="2025-08" db="UniProtKB">
        <authorList>
            <consortium name="RefSeq"/>
        </authorList>
    </citation>
    <scope>IDENTIFICATION</scope>
</reference>
<dbReference type="InterPro" id="IPR024310">
    <property type="entry name" value="NUT"/>
</dbReference>
<evidence type="ECO:0000256" key="1">
    <source>
        <dbReference type="ARBA" id="ARBA00010586"/>
    </source>
</evidence>
<dbReference type="PANTHER" id="PTHR22879:SF14">
    <property type="entry name" value="NUT FAMILY MEMBER 2A-RELATED"/>
    <property type="match status" value="1"/>
</dbReference>
<dbReference type="InParanoid" id="A0A2Y9FZL1"/>
<gene>
    <name evidence="5" type="primary">LOC101346162</name>
</gene>
<evidence type="ECO:0000256" key="2">
    <source>
        <dbReference type="SAM" id="MobiDB-lite"/>
    </source>
</evidence>
<proteinExistence type="inferred from homology"/>
<feature type="region of interest" description="Disordered" evidence="2">
    <location>
        <begin position="199"/>
        <end position="242"/>
    </location>
</feature>
<sequence length="312" mass="35203">MNPDASIPPFTELPFPPTTPEPLHRTPWQQYSLPLMTSSCPPGVPLGLSVIPRTLLLPGVGDSGPTGARPGKVIVQESLDSTQSRPLLDDSSCNPKSVYENYQHWQSFKSLARRHHPHSPDTEALSCFLIPVLRSLARLKPTMTLEAGLWRSVQEWERKSNFDRMIFYEMAGKFMEFEAEEELQIQKLQQRNVSVCLPPPSPWNLDPQRPSSTVVGQHSATVEPDGTYQEEENEQQQEENGTYPDLGLLSYIDKLCSQEAFITKVEAVIHPRFLEMLLSPESQVDPVSLTQELEKEEGLTLTQVNQRRKGES</sequence>
<dbReference type="STRING" id="127582.A0A2Y9FZL1"/>
<feature type="domain" description="Nuclear Testis protein N-terminal" evidence="3">
    <location>
        <begin position="1"/>
        <end position="76"/>
    </location>
</feature>
<dbReference type="Proteomes" id="UP000248480">
    <property type="component" value="Unplaced"/>
</dbReference>
<dbReference type="InterPro" id="IPR024309">
    <property type="entry name" value="NUT_N"/>
</dbReference>
<feature type="compositionally biased region" description="Acidic residues" evidence="2">
    <location>
        <begin position="228"/>
        <end position="237"/>
    </location>
</feature>
<dbReference type="OrthoDB" id="9634453at2759"/>
<dbReference type="GeneID" id="101346162"/>
<dbReference type="RefSeq" id="XP_012413255.1">
    <property type="nucleotide sequence ID" value="XM_012557801.1"/>
</dbReference>
<evidence type="ECO:0000313" key="4">
    <source>
        <dbReference type="Proteomes" id="UP000248480"/>
    </source>
</evidence>
<name>A0A2Y9FZL1_TRIMA</name>
<dbReference type="Pfam" id="PF12881">
    <property type="entry name" value="NUT"/>
    <property type="match status" value="2"/>
</dbReference>
<feature type="compositionally biased region" description="Polar residues" evidence="2">
    <location>
        <begin position="209"/>
        <end position="220"/>
    </location>
</feature>
<evidence type="ECO:0000313" key="5">
    <source>
        <dbReference type="RefSeq" id="XP_012413255.1"/>
    </source>
</evidence>
<organism evidence="4 5">
    <name type="scientific">Trichechus manatus latirostris</name>
    <name type="common">Florida manatee</name>
    <dbReference type="NCBI Taxonomy" id="127582"/>
    <lineage>
        <taxon>Eukaryota</taxon>
        <taxon>Metazoa</taxon>
        <taxon>Chordata</taxon>
        <taxon>Craniata</taxon>
        <taxon>Vertebrata</taxon>
        <taxon>Euteleostomi</taxon>
        <taxon>Mammalia</taxon>
        <taxon>Eutheria</taxon>
        <taxon>Afrotheria</taxon>
        <taxon>Sirenia</taxon>
        <taxon>Trichechidae</taxon>
        <taxon>Trichechus</taxon>
    </lineage>
</organism>
<feature type="region of interest" description="Disordered" evidence="2">
    <location>
        <begin position="1"/>
        <end position="25"/>
    </location>
</feature>
<dbReference type="PANTHER" id="PTHR22879">
    <property type="entry name" value="NUT FAMILY MEMBER 1"/>
    <property type="match status" value="1"/>
</dbReference>
<keyword evidence="4" id="KW-1185">Reference proteome</keyword>
<evidence type="ECO:0000259" key="3">
    <source>
        <dbReference type="Pfam" id="PF12881"/>
    </source>
</evidence>
<protein>
    <submittedName>
        <fullName evidence="5">NUT family member 2G-like</fullName>
    </submittedName>
</protein>
<dbReference type="AlphaFoldDB" id="A0A2Y9FZL1"/>
<feature type="domain" description="Nuclear Testis protein N-terminal" evidence="3">
    <location>
        <begin position="78"/>
        <end position="221"/>
    </location>
</feature>
<accession>A0A2Y9FZL1</accession>
<comment type="similarity">
    <text evidence="1">Belongs to the NUT family.</text>
</comment>
<dbReference type="KEGG" id="tmu:101346162"/>